<organism evidence="2 3">
    <name type="scientific">Streptomyces fuscichromogenes</name>
    <dbReference type="NCBI Taxonomy" id="1324013"/>
    <lineage>
        <taxon>Bacteria</taxon>
        <taxon>Bacillati</taxon>
        <taxon>Actinomycetota</taxon>
        <taxon>Actinomycetes</taxon>
        <taxon>Kitasatosporales</taxon>
        <taxon>Streptomycetaceae</taxon>
        <taxon>Streptomyces</taxon>
    </lineage>
</organism>
<evidence type="ECO:0000313" key="3">
    <source>
        <dbReference type="Proteomes" id="UP000653411"/>
    </source>
</evidence>
<gene>
    <name evidence="2" type="ORF">GCM10011578_099070</name>
</gene>
<protein>
    <submittedName>
        <fullName evidence="2">Uncharacterized protein</fullName>
    </submittedName>
</protein>
<dbReference type="EMBL" id="BMML01000053">
    <property type="protein sequence ID" value="GGN46293.1"/>
    <property type="molecule type" value="Genomic_DNA"/>
</dbReference>
<dbReference type="RefSeq" id="WP_189269582.1">
    <property type="nucleotide sequence ID" value="NZ_BMML01000053.1"/>
</dbReference>
<dbReference type="AlphaFoldDB" id="A0A917XQ05"/>
<keyword evidence="3" id="KW-1185">Reference proteome</keyword>
<accession>A0A917XQ05</accession>
<evidence type="ECO:0000313" key="2">
    <source>
        <dbReference type="EMBL" id="GGN46293.1"/>
    </source>
</evidence>
<dbReference type="Proteomes" id="UP000653411">
    <property type="component" value="Unassembled WGS sequence"/>
</dbReference>
<comment type="caution">
    <text evidence="2">The sequence shown here is derived from an EMBL/GenBank/DDBJ whole genome shotgun (WGS) entry which is preliminary data.</text>
</comment>
<name>A0A917XQ05_9ACTN</name>
<feature type="region of interest" description="Disordered" evidence="1">
    <location>
        <begin position="40"/>
        <end position="62"/>
    </location>
</feature>
<evidence type="ECO:0000256" key="1">
    <source>
        <dbReference type="SAM" id="MobiDB-lite"/>
    </source>
</evidence>
<reference evidence="2" key="2">
    <citation type="submission" date="2020-09" db="EMBL/GenBank/DDBJ databases">
        <authorList>
            <person name="Sun Q."/>
            <person name="Zhou Y."/>
        </authorList>
    </citation>
    <scope>NUCLEOTIDE SEQUENCE</scope>
    <source>
        <strain evidence="2">CGMCC 4.7110</strain>
    </source>
</reference>
<sequence length="78" mass="8285">MNTAVPDPATTPVAHDRPIWAGRPGVRLYTITTAQPRALAKADAEASDRGNGAHVHQSVTDDLYVVVRPANEGEEGQP</sequence>
<proteinExistence type="predicted"/>
<reference evidence="2" key="1">
    <citation type="journal article" date="2014" name="Int. J. Syst. Evol. Microbiol.">
        <title>Complete genome sequence of Corynebacterium casei LMG S-19264T (=DSM 44701T), isolated from a smear-ripened cheese.</title>
        <authorList>
            <consortium name="US DOE Joint Genome Institute (JGI-PGF)"/>
            <person name="Walter F."/>
            <person name="Albersmeier A."/>
            <person name="Kalinowski J."/>
            <person name="Ruckert C."/>
        </authorList>
    </citation>
    <scope>NUCLEOTIDE SEQUENCE</scope>
    <source>
        <strain evidence="2">CGMCC 4.7110</strain>
    </source>
</reference>